<organism evidence="3 4">
    <name type="scientific">Herbiconiux gentiana</name>
    <dbReference type="NCBI Taxonomy" id="2970912"/>
    <lineage>
        <taxon>Bacteria</taxon>
        <taxon>Bacillati</taxon>
        <taxon>Actinomycetota</taxon>
        <taxon>Actinomycetes</taxon>
        <taxon>Micrococcales</taxon>
        <taxon>Microbacteriaceae</taxon>
        <taxon>Herbiconiux</taxon>
    </lineage>
</organism>
<dbReference type="EMBL" id="JANTEZ010000001">
    <property type="protein sequence ID" value="MCS5713195.1"/>
    <property type="molecule type" value="Genomic_DNA"/>
</dbReference>
<dbReference type="SMART" id="SM00422">
    <property type="entry name" value="HTH_MERR"/>
    <property type="match status" value="1"/>
</dbReference>
<keyword evidence="4" id="KW-1185">Reference proteome</keyword>
<evidence type="ECO:0000259" key="2">
    <source>
        <dbReference type="PROSITE" id="PS50937"/>
    </source>
</evidence>
<dbReference type="Gene3D" id="1.10.1660.10">
    <property type="match status" value="1"/>
</dbReference>
<dbReference type="SUPFAM" id="SSF46955">
    <property type="entry name" value="Putative DNA-binding domain"/>
    <property type="match status" value="1"/>
</dbReference>
<dbReference type="InterPro" id="IPR047057">
    <property type="entry name" value="MerR_fam"/>
</dbReference>
<comment type="caution">
    <text evidence="3">The sequence shown here is derived from an EMBL/GenBank/DDBJ whole genome shotgun (WGS) entry which is preliminary data.</text>
</comment>
<dbReference type="InterPro" id="IPR000551">
    <property type="entry name" value="MerR-type_HTH_dom"/>
</dbReference>
<dbReference type="Proteomes" id="UP001165580">
    <property type="component" value="Unassembled WGS sequence"/>
</dbReference>
<gene>
    <name evidence="3" type="ORF">NVV95_01375</name>
</gene>
<evidence type="ECO:0000313" key="3">
    <source>
        <dbReference type="EMBL" id="MCS5713195.1"/>
    </source>
</evidence>
<evidence type="ECO:0000313" key="4">
    <source>
        <dbReference type="Proteomes" id="UP001165580"/>
    </source>
</evidence>
<name>A0ABT2GAJ9_9MICO</name>
<proteinExistence type="predicted"/>
<dbReference type="InterPro" id="IPR009061">
    <property type="entry name" value="DNA-bd_dom_put_sf"/>
</dbReference>
<feature type="domain" description="HTH merR-type" evidence="2">
    <location>
        <begin position="17"/>
        <end position="87"/>
    </location>
</feature>
<dbReference type="CDD" id="cd01109">
    <property type="entry name" value="HTH_YyaN"/>
    <property type="match status" value="1"/>
</dbReference>
<accession>A0ABT2GAJ9</accession>
<dbReference type="PANTHER" id="PTHR30204">
    <property type="entry name" value="REDOX-CYCLING DRUG-SENSING TRANSCRIPTIONAL ACTIVATOR SOXR"/>
    <property type="match status" value="1"/>
</dbReference>
<dbReference type="PROSITE" id="PS00552">
    <property type="entry name" value="HTH_MERR_1"/>
    <property type="match status" value="1"/>
</dbReference>
<dbReference type="Pfam" id="PF13411">
    <property type="entry name" value="MerR_1"/>
    <property type="match status" value="1"/>
</dbReference>
<reference evidence="3" key="1">
    <citation type="submission" date="2022-08" db="EMBL/GenBank/DDBJ databases">
        <authorList>
            <person name="Deng Y."/>
            <person name="Han X.-F."/>
            <person name="Zhang Y.-Q."/>
        </authorList>
    </citation>
    <scope>NUCLEOTIDE SEQUENCE</scope>
    <source>
        <strain evidence="3">CPCC 205716</strain>
    </source>
</reference>
<sequence>MAAVILPTIDAEVPAGGLSIGAVSEATGLSIDTLRYYEKAGLLLDPAPRDPGGRRRYGHDDLDWIAGLIMLRETGMSIADVRRMAELSRVPDTEAERLVVLEAHRERVLAELEHTRAHLTALEKKISAYTAVIALTADHDDDPAS</sequence>
<evidence type="ECO:0000256" key="1">
    <source>
        <dbReference type="ARBA" id="ARBA00023125"/>
    </source>
</evidence>
<protein>
    <submittedName>
        <fullName evidence="3">MerR family transcriptional regulator</fullName>
    </submittedName>
</protein>
<dbReference type="PANTHER" id="PTHR30204:SF98">
    <property type="entry name" value="HTH-TYPE TRANSCRIPTIONAL REGULATOR ADHR"/>
    <property type="match status" value="1"/>
</dbReference>
<keyword evidence="1" id="KW-0238">DNA-binding</keyword>
<dbReference type="PROSITE" id="PS50937">
    <property type="entry name" value="HTH_MERR_2"/>
    <property type="match status" value="1"/>
</dbReference>
<dbReference type="RefSeq" id="WP_259484744.1">
    <property type="nucleotide sequence ID" value="NZ_JANTEZ010000001.1"/>
</dbReference>